<name>A0A1F5G744_9BACT</name>
<feature type="transmembrane region" description="Helical" evidence="1">
    <location>
        <begin position="658"/>
        <end position="675"/>
    </location>
</feature>
<keyword evidence="1" id="KW-0812">Transmembrane</keyword>
<comment type="caution">
    <text evidence="2">The sequence shown here is derived from an EMBL/GenBank/DDBJ whole genome shotgun (WGS) entry which is preliminary data.</text>
</comment>
<accession>A0A1F5G744</accession>
<protein>
    <submittedName>
        <fullName evidence="2">Uncharacterized protein</fullName>
    </submittedName>
</protein>
<feature type="transmembrane region" description="Helical" evidence="1">
    <location>
        <begin position="746"/>
        <end position="767"/>
    </location>
</feature>
<evidence type="ECO:0000313" key="3">
    <source>
        <dbReference type="Proteomes" id="UP000178577"/>
    </source>
</evidence>
<sequence length="1239" mass="136674">MALPDESKNSASIPPAALSNLSDGQLLDNFKQNPTAVASDLIRQPNQLNRFWTLLERHSSQDQALIKAYDKAQNILGKVPPVPQSQPTAVPIPGAPPTVTAEQIIQPEAETVKKNNIGPQNAKPLEKFLNDFRPRFDAYMAEKKIDAATSSHEFTQNLMAMLAMYRGDLAHFYLSEGAMEMFFSSLGPIGDLWRAGYEKNYRLKMKWMMNPLNPNSVYYYLNSLPAKQAFKILYLPAKATWAILTHGGAPFTARATYMERKYDPEKGPYQVVKQGNFFSPKLKMSQVADVLADGLGTFIGPSPSHDDFADVLDVLKTAKLSGDKKAIKNAKNNVRLLLDRHNSFSGLANFPKAILRKGLINSYRRLKRHERDPISYILSLLGGSFFDLIMTATLRPLAVIANKLINLIPGVNILRTQLAEFLSSNRVLTTARIGGTSISSFVRGVLSPTTFSFGYVGYNLVPGSPLAQAILTPTFAGIGAFYKTAVNLANLGIYDRYGELNPVGWVRRYDALVAQRDLQTLEKGYLKGFKPGPVTRFADFLHHNWLVRIPINGWVAADFLSPLMQRLYGWNSVTTHAVFTAVDYFWQIKGPLFRTIGDFISQIPAVQRLVASIQFGITFPLQNWWFNMVYKATSFQQSLVGAIPTQWKMRTWANFAQNFFNPGFFMGFGLIPLLTPAMGGWAYLAGPVAGSLTWNAAAFALEKTFGVRIASMVKINAWGWTGYIVGSVLQLIFPALPAWFGMATALAFPAIGMLFSAFGISFGSILGWIGSLSPVMGEFLAAIASGIGPTAIAIWGTVMAIGSVTLLTVFFAYTIYAGFWVPMIEEGKAQPQSSNFSISSACTLTAPNQYQCCSNFSVTENVFNSRNFLDHNTDFIRSDLTVNLNSPASTTHAFRGKELIYTTYVTEWTNGDNYSLVIPPGNMIDDAHPYLDAFLPTPFDQPQNLFELMQTNSSVVFSMQPFFDILTQLAKEFKPCTPNPRAPCSQDGQLVAEYKTQVILMEHKKSLLEKLISQLKLAVNSNNLVFSLTQIKADLATAATPANNPLTDPCPDAAAPCAPEQQGLKDLFNSWPALVQQYSYSIGNFLIQAQSPTADPIVIKASLQAYLDTLTDLPDQIDSQITNLNAIIDQIEKAQGKMDAADAQAIINTNFSGFANMAPDGPEQLAAWALLEKYFPGIFKKSHTFYFIPQGTNYQVCLDMDYSGPTGVEQTVCSTISYTPSVWGPNTSFARSCTTFTPE</sequence>
<proteinExistence type="predicted"/>
<dbReference type="EMBL" id="MFAY01000055">
    <property type="protein sequence ID" value="OGD87700.1"/>
    <property type="molecule type" value="Genomic_DNA"/>
</dbReference>
<keyword evidence="1" id="KW-0472">Membrane</keyword>
<feature type="transmembrane region" description="Helical" evidence="1">
    <location>
        <begin position="722"/>
        <end position="740"/>
    </location>
</feature>
<reference evidence="2 3" key="1">
    <citation type="journal article" date="2016" name="Nat. Commun.">
        <title>Thousands of microbial genomes shed light on interconnected biogeochemical processes in an aquifer system.</title>
        <authorList>
            <person name="Anantharaman K."/>
            <person name="Brown C.T."/>
            <person name="Hug L.A."/>
            <person name="Sharon I."/>
            <person name="Castelle C.J."/>
            <person name="Probst A.J."/>
            <person name="Thomas B.C."/>
            <person name="Singh A."/>
            <person name="Wilkins M.J."/>
            <person name="Karaoz U."/>
            <person name="Brodie E.L."/>
            <person name="Williams K.H."/>
            <person name="Hubbard S.S."/>
            <person name="Banfield J.F."/>
        </authorList>
    </citation>
    <scope>NUCLEOTIDE SEQUENCE [LARGE SCALE GENOMIC DNA]</scope>
</reference>
<evidence type="ECO:0000313" key="2">
    <source>
        <dbReference type="EMBL" id="OGD87700.1"/>
    </source>
</evidence>
<organism evidence="2 3">
    <name type="scientific">Candidatus Curtissbacteria bacterium RIFCSPHIGHO2_01_FULL_40_12</name>
    <dbReference type="NCBI Taxonomy" id="1797710"/>
    <lineage>
        <taxon>Bacteria</taxon>
        <taxon>Candidatus Curtissiibacteriota</taxon>
    </lineage>
</organism>
<evidence type="ECO:0000256" key="1">
    <source>
        <dbReference type="SAM" id="Phobius"/>
    </source>
</evidence>
<keyword evidence="1" id="KW-1133">Transmembrane helix</keyword>
<dbReference type="AlphaFoldDB" id="A0A1F5G744"/>
<gene>
    <name evidence="2" type="ORF">A2693_03925</name>
</gene>
<dbReference type="Proteomes" id="UP000178577">
    <property type="component" value="Unassembled WGS sequence"/>
</dbReference>